<dbReference type="PANTHER" id="PTHR35529">
    <property type="entry name" value="MANGANESE EFFLUX PUMP MNTP-RELATED"/>
    <property type="match status" value="1"/>
</dbReference>
<dbReference type="Pfam" id="PF02659">
    <property type="entry name" value="Mntp"/>
    <property type="match status" value="1"/>
</dbReference>
<feature type="transmembrane region" description="Helical" evidence="5">
    <location>
        <begin position="31"/>
        <end position="53"/>
    </location>
</feature>
<evidence type="ECO:0000256" key="1">
    <source>
        <dbReference type="ARBA" id="ARBA00022475"/>
    </source>
</evidence>
<protein>
    <submittedName>
        <fullName evidence="6">Sporulation protein YtaF</fullName>
    </submittedName>
</protein>
<evidence type="ECO:0000256" key="2">
    <source>
        <dbReference type="ARBA" id="ARBA00022692"/>
    </source>
</evidence>
<feature type="transmembrane region" description="Helical" evidence="5">
    <location>
        <begin position="124"/>
        <end position="142"/>
    </location>
</feature>
<keyword evidence="7" id="KW-1185">Reference proteome</keyword>
<evidence type="ECO:0000256" key="3">
    <source>
        <dbReference type="ARBA" id="ARBA00022989"/>
    </source>
</evidence>
<organism evidence="6 7">
    <name type="scientific">Terrisporobacter mayombei</name>
    <dbReference type="NCBI Taxonomy" id="1541"/>
    <lineage>
        <taxon>Bacteria</taxon>
        <taxon>Bacillati</taxon>
        <taxon>Bacillota</taxon>
        <taxon>Clostridia</taxon>
        <taxon>Peptostreptococcales</taxon>
        <taxon>Peptostreptococcaceae</taxon>
        <taxon>Terrisporobacter</taxon>
    </lineage>
</organism>
<evidence type="ECO:0000256" key="5">
    <source>
        <dbReference type="SAM" id="Phobius"/>
    </source>
</evidence>
<dbReference type="RefSeq" id="WP_228104660.1">
    <property type="nucleotide sequence ID" value="NZ_CP101637.1"/>
</dbReference>
<feature type="transmembrane region" description="Helical" evidence="5">
    <location>
        <begin position="149"/>
        <end position="170"/>
    </location>
</feature>
<reference evidence="6 7" key="1">
    <citation type="submission" date="2022-07" db="EMBL/GenBank/DDBJ databases">
        <title>Genome sequence of Terrisporobacter mayombei DSM6539.</title>
        <authorList>
            <person name="Boeer T."/>
            <person name="Bengelsdorf F.R."/>
            <person name="Daniel R."/>
            <person name="Poehlein A."/>
        </authorList>
    </citation>
    <scope>NUCLEOTIDE SEQUENCE [LARGE SCALE GENOMIC DNA]</scope>
    <source>
        <strain evidence="6 7">DSM 6539</strain>
    </source>
</reference>
<keyword evidence="2 5" id="KW-0812">Transmembrane</keyword>
<keyword evidence="3 5" id="KW-1133">Transmembrane helix</keyword>
<evidence type="ECO:0000256" key="4">
    <source>
        <dbReference type="ARBA" id="ARBA00023136"/>
    </source>
</evidence>
<name>A0ABY9Q079_9FIRM</name>
<dbReference type="PANTHER" id="PTHR35529:SF2">
    <property type="entry name" value="SPORULATION PROTEIN YTAF-RELATED"/>
    <property type="match status" value="1"/>
</dbReference>
<feature type="transmembrane region" description="Helical" evidence="5">
    <location>
        <begin position="65"/>
        <end position="83"/>
    </location>
</feature>
<dbReference type="Proteomes" id="UP001235030">
    <property type="component" value="Chromosome"/>
</dbReference>
<keyword evidence="4 5" id="KW-0472">Membrane</keyword>
<keyword evidence="1" id="KW-1003">Cell membrane</keyword>
<sequence length="201" mass="21532">MNLITAILLSISANLDTFTVATSYGIKKIRLSFLPLFLITTITTAGTFISMCFGASITNYISADMAALVGSLMLVGIGIYMIVDYYKNTKIEGCDCICNESNCKPLETMLENENKSNELTLKESITLSLALTINNLGIGVAASIAGISIYLNTICTFIITILSLILGLAIGNSYLSKIFGKYAGLASGIIILILGLYECFL</sequence>
<accession>A0ABY9Q079</accession>
<feature type="transmembrane region" description="Helical" evidence="5">
    <location>
        <begin position="182"/>
        <end position="200"/>
    </location>
</feature>
<dbReference type="EMBL" id="CP101637">
    <property type="protein sequence ID" value="WMT80410.1"/>
    <property type="molecule type" value="Genomic_DNA"/>
</dbReference>
<evidence type="ECO:0000313" key="6">
    <source>
        <dbReference type="EMBL" id="WMT80410.1"/>
    </source>
</evidence>
<evidence type="ECO:0000313" key="7">
    <source>
        <dbReference type="Proteomes" id="UP001235030"/>
    </source>
</evidence>
<proteinExistence type="predicted"/>
<dbReference type="InterPro" id="IPR003810">
    <property type="entry name" value="Mntp/YtaF"/>
</dbReference>
<gene>
    <name evidence="6" type="primary">ytaF_1</name>
    <name evidence="6" type="ORF">TEMA_07260</name>
</gene>